<sequence>MNIINFKHENMDDYGKTTACNVYSIHVKVHDISSKAKAMITMIQDTSWITELDIIEQASFEARAQPTIDKLVHKILSKVTTTLSDDFGEFLISVTAQDTLELQYNHKKVPLAELFKEKKTGNPGFDFHTETSTQLLAYGEAKYSGNINPYSKALNQIKGFLDEKKDKMELTDLKHFTSRESINNALEDKKAFVAAFSINSDNPSSIIENALSSVHIDDLLVYDELYIIGIEVDA</sequence>
<dbReference type="EMBL" id="JAPZCX010000031">
    <property type="protein sequence ID" value="MDN5071754.1"/>
    <property type="molecule type" value="Genomic_DNA"/>
</dbReference>
<name>A0AAW7Q0F5_9BACT</name>
<evidence type="ECO:0008006" key="3">
    <source>
        <dbReference type="Google" id="ProtNLM"/>
    </source>
</evidence>
<gene>
    <name evidence="1" type="ORF">O8C76_12020</name>
</gene>
<evidence type="ECO:0000313" key="1">
    <source>
        <dbReference type="EMBL" id="MDN5071754.1"/>
    </source>
</evidence>
<comment type="caution">
    <text evidence="1">The sequence shown here is derived from an EMBL/GenBank/DDBJ whole genome shotgun (WGS) entry which is preliminary data.</text>
</comment>
<evidence type="ECO:0000313" key="2">
    <source>
        <dbReference type="Proteomes" id="UP001170288"/>
    </source>
</evidence>
<dbReference type="AlphaFoldDB" id="A0AAW7Q0F5"/>
<reference evidence="1" key="2">
    <citation type="journal article" date="2023" name="Microorganisms">
        <title>Genomic Characterization of Arcobacter butzleri Strains Isolated from Various Sources in Lithuania.</title>
        <authorList>
            <person name="Uljanovas D."/>
            <person name="Golz G."/>
            <person name="Fleischmann S."/>
            <person name="Kudirkiene E."/>
            <person name="Kasetiene N."/>
            <person name="Grineviciene A."/>
            <person name="Tamuleviciene E."/>
            <person name="Aksomaitiene J."/>
            <person name="Alter T."/>
            <person name="Malakauskas M."/>
        </authorList>
    </citation>
    <scope>NUCLEOTIDE SEQUENCE</scope>
    <source>
        <strain evidence="1">RCM69</strain>
    </source>
</reference>
<protein>
    <recommendedName>
        <fullName evidence="3">Anti-bacteriophage protein A/HamA C-terminal domain-containing protein</fullName>
    </recommendedName>
</protein>
<proteinExistence type="predicted"/>
<dbReference type="RefSeq" id="WP_226797929.1">
    <property type="nucleotide sequence ID" value="NZ_CABVRF010000036.1"/>
</dbReference>
<organism evidence="1 2">
    <name type="scientific">Aliarcobacter butzleri</name>
    <dbReference type="NCBI Taxonomy" id="28197"/>
    <lineage>
        <taxon>Bacteria</taxon>
        <taxon>Pseudomonadati</taxon>
        <taxon>Campylobacterota</taxon>
        <taxon>Epsilonproteobacteria</taxon>
        <taxon>Campylobacterales</taxon>
        <taxon>Arcobacteraceae</taxon>
        <taxon>Aliarcobacter</taxon>
    </lineage>
</organism>
<accession>A0AAW7Q0F5</accession>
<reference evidence="1" key="1">
    <citation type="submission" date="2022-12" db="EMBL/GenBank/DDBJ databases">
        <authorList>
            <person name="Uljanovas D."/>
        </authorList>
    </citation>
    <scope>NUCLEOTIDE SEQUENCE</scope>
    <source>
        <strain evidence="1">RCM69</strain>
    </source>
</reference>
<dbReference type="Proteomes" id="UP001170288">
    <property type="component" value="Unassembled WGS sequence"/>
</dbReference>